<dbReference type="PANTHER" id="PTHR48097:SF9">
    <property type="entry name" value="L-THREONINE ALDOLASE"/>
    <property type="match status" value="1"/>
</dbReference>
<comment type="similarity">
    <text evidence="2">Belongs to the threonine aldolase family.</text>
</comment>
<accession>A0A6N9NHY5</accession>
<dbReference type="NCBIfam" id="NF041359">
    <property type="entry name" value="GntG_guanitoxin"/>
    <property type="match status" value="1"/>
</dbReference>
<organism evidence="7 8">
    <name type="scientific">Acidiluteibacter ferrifornacis</name>
    <dbReference type="NCBI Taxonomy" id="2692424"/>
    <lineage>
        <taxon>Bacteria</taxon>
        <taxon>Pseudomonadati</taxon>
        <taxon>Bacteroidota</taxon>
        <taxon>Flavobacteriia</taxon>
        <taxon>Flavobacteriales</taxon>
        <taxon>Cryomorphaceae</taxon>
        <taxon>Acidiluteibacter</taxon>
    </lineage>
</organism>
<dbReference type="GO" id="GO:0005829">
    <property type="term" value="C:cytosol"/>
    <property type="evidence" value="ECO:0007669"/>
    <property type="project" value="TreeGrafter"/>
</dbReference>
<keyword evidence="3" id="KW-0663">Pyridoxal phosphate</keyword>
<evidence type="ECO:0000259" key="6">
    <source>
        <dbReference type="Pfam" id="PF01212"/>
    </source>
</evidence>
<dbReference type="FunFam" id="3.40.640.10:FF:000030">
    <property type="entry name" value="Low-specificity L-threonine aldolase"/>
    <property type="match status" value="1"/>
</dbReference>
<dbReference type="SUPFAM" id="SSF53383">
    <property type="entry name" value="PLP-dependent transferases"/>
    <property type="match status" value="1"/>
</dbReference>
<evidence type="ECO:0000256" key="4">
    <source>
        <dbReference type="ARBA" id="ARBA00023239"/>
    </source>
</evidence>
<dbReference type="GO" id="GO:0006567">
    <property type="term" value="P:L-threonine catabolic process"/>
    <property type="evidence" value="ECO:0007669"/>
    <property type="project" value="TreeGrafter"/>
</dbReference>
<evidence type="ECO:0000256" key="1">
    <source>
        <dbReference type="ARBA" id="ARBA00001933"/>
    </source>
</evidence>
<evidence type="ECO:0000256" key="5">
    <source>
        <dbReference type="PIRSR" id="PIRSR017617-1"/>
    </source>
</evidence>
<gene>
    <name evidence="7" type="ORF">GQN54_09220</name>
</gene>
<dbReference type="Pfam" id="PF01212">
    <property type="entry name" value="Beta_elim_lyase"/>
    <property type="match status" value="1"/>
</dbReference>
<sequence length="339" mass="36954">MIIDLRSDTVTQPTPAMLSAMMQAVVGDDVLGDDPTVRKLEVYAADLFGMEEALFCPSGTMTNQIAIKVHTNSPGEVICSDIAHIYRYEGGGIGFNSGLSTRLLDGDRGQISAESVVQNINPDDVHAPPTQLVSIENTCNKGGGSIYDFEEVKAIAAICKEHQIPFHLDGARLFNAIVETEQTPKDYGEQFDSISICLSKGLGAPVGSLLLGNNSFIKKSRRIRKILGGGMRQAGFLAAAGLFALTNNIDRLKDDHELAKKIAEILDCHPLVEHVLEVETNIVIFVHSERITTANFLTQLKENGILAVQMGHQQIRLVTHLSLPKNVLQLFKNAIEKIQ</sequence>
<keyword evidence="4" id="KW-0456">Lyase</keyword>
<dbReference type="PIRSF" id="PIRSF017617">
    <property type="entry name" value="Thr_aldolase"/>
    <property type="match status" value="1"/>
</dbReference>
<dbReference type="EMBL" id="WWNE01000007">
    <property type="protein sequence ID" value="NBG66296.1"/>
    <property type="molecule type" value="Genomic_DNA"/>
</dbReference>
<protein>
    <submittedName>
        <fullName evidence="7">Threonine aldolase</fullName>
    </submittedName>
</protein>
<evidence type="ECO:0000256" key="3">
    <source>
        <dbReference type="ARBA" id="ARBA00022898"/>
    </source>
</evidence>
<comment type="cofactor">
    <cofactor evidence="1">
        <name>pyridoxal 5'-phosphate</name>
        <dbReference type="ChEBI" id="CHEBI:597326"/>
    </cofactor>
</comment>
<evidence type="ECO:0000256" key="2">
    <source>
        <dbReference type="ARBA" id="ARBA00006966"/>
    </source>
</evidence>
<comment type="caution">
    <text evidence="7">The sequence shown here is derived from an EMBL/GenBank/DDBJ whole genome shotgun (WGS) entry which is preliminary data.</text>
</comment>
<dbReference type="GO" id="GO:0006545">
    <property type="term" value="P:glycine biosynthetic process"/>
    <property type="evidence" value="ECO:0007669"/>
    <property type="project" value="TreeGrafter"/>
</dbReference>
<dbReference type="GO" id="GO:0008732">
    <property type="term" value="F:L-allo-threonine aldolase activity"/>
    <property type="evidence" value="ECO:0007669"/>
    <property type="project" value="TreeGrafter"/>
</dbReference>
<evidence type="ECO:0000313" key="7">
    <source>
        <dbReference type="EMBL" id="NBG66296.1"/>
    </source>
</evidence>
<dbReference type="AlphaFoldDB" id="A0A6N9NHY5"/>
<proteinExistence type="inferred from homology"/>
<dbReference type="InterPro" id="IPR015424">
    <property type="entry name" value="PyrdxlP-dep_Trfase"/>
</dbReference>
<dbReference type="InterPro" id="IPR015421">
    <property type="entry name" value="PyrdxlP-dep_Trfase_major"/>
</dbReference>
<feature type="modified residue" description="N6-(pyridoxal phosphate)lysine" evidence="5">
    <location>
        <position position="200"/>
    </location>
</feature>
<dbReference type="CDD" id="cd06502">
    <property type="entry name" value="TA_like"/>
    <property type="match status" value="1"/>
</dbReference>
<dbReference type="Gene3D" id="3.90.1150.10">
    <property type="entry name" value="Aspartate Aminotransferase, domain 1"/>
    <property type="match status" value="1"/>
</dbReference>
<name>A0A6N9NHY5_9FLAO</name>
<feature type="domain" description="Aromatic amino acid beta-eliminating lyase/threonine aldolase" evidence="6">
    <location>
        <begin position="4"/>
        <end position="285"/>
    </location>
</feature>
<dbReference type="InterPro" id="IPR001597">
    <property type="entry name" value="ArAA_b-elim_lyase/Thr_aldolase"/>
</dbReference>
<reference evidence="7 8" key="1">
    <citation type="submission" date="2019-12" db="EMBL/GenBank/DDBJ databases">
        <authorList>
            <person name="Zhao J."/>
        </authorList>
    </citation>
    <scope>NUCLEOTIDE SEQUENCE [LARGE SCALE GENOMIC DNA]</scope>
    <source>
        <strain evidence="7 8">S-15</strain>
    </source>
</reference>
<dbReference type="InterPro" id="IPR023603">
    <property type="entry name" value="Low_specificity_L-TA-like"/>
</dbReference>
<dbReference type="RefSeq" id="WP_160633253.1">
    <property type="nucleotide sequence ID" value="NZ_WWNE01000007.1"/>
</dbReference>
<dbReference type="Gene3D" id="3.40.640.10">
    <property type="entry name" value="Type I PLP-dependent aspartate aminotransferase-like (Major domain)"/>
    <property type="match status" value="1"/>
</dbReference>
<dbReference type="PANTHER" id="PTHR48097">
    <property type="entry name" value="L-THREONINE ALDOLASE-RELATED"/>
    <property type="match status" value="1"/>
</dbReference>
<keyword evidence="8" id="KW-1185">Reference proteome</keyword>
<dbReference type="InterPro" id="IPR015422">
    <property type="entry name" value="PyrdxlP-dep_Trfase_small"/>
</dbReference>
<dbReference type="Proteomes" id="UP000470771">
    <property type="component" value="Unassembled WGS sequence"/>
</dbReference>
<evidence type="ECO:0000313" key="8">
    <source>
        <dbReference type="Proteomes" id="UP000470771"/>
    </source>
</evidence>